<dbReference type="InterPro" id="IPR043502">
    <property type="entry name" value="DNA/RNA_pol_sf"/>
</dbReference>
<protein>
    <submittedName>
        <fullName evidence="2">Uncharacterized protein</fullName>
    </submittedName>
</protein>
<evidence type="ECO:0000313" key="2">
    <source>
        <dbReference type="EMBL" id="OIT37733.1"/>
    </source>
</evidence>
<evidence type="ECO:0000313" key="3">
    <source>
        <dbReference type="Proteomes" id="UP000187609"/>
    </source>
</evidence>
<proteinExistence type="predicted"/>
<dbReference type="SUPFAM" id="SSF56672">
    <property type="entry name" value="DNA/RNA polymerases"/>
    <property type="match status" value="1"/>
</dbReference>
<accession>A0A314L898</accession>
<dbReference type="AlphaFoldDB" id="A0A314L898"/>
<feature type="region of interest" description="Disordered" evidence="1">
    <location>
        <begin position="194"/>
        <end position="230"/>
    </location>
</feature>
<gene>
    <name evidence="2" type="ORF">A4A49_60507</name>
</gene>
<dbReference type="Gramene" id="OIT37733">
    <property type="protein sequence ID" value="OIT37733"/>
    <property type="gene ID" value="A4A49_60507"/>
</dbReference>
<reference evidence="2" key="1">
    <citation type="submission" date="2016-11" db="EMBL/GenBank/DDBJ databases">
        <title>The genome of Nicotiana attenuata.</title>
        <authorList>
            <person name="Xu S."/>
            <person name="Brockmoeller T."/>
            <person name="Gaquerel E."/>
            <person name="Navarro A."/>
            <person name="Kuhl H."/>
            <person name="Gase K."/>
            <person name="Ling Z."/>
            <person name="Zhou W."/>
            <person name="Kreitzer C."/>
            <person name="Stanke M."/>
            <person name="Tang H."/>
            <person name="Lyons E."/>
            <person name="Pandey P."/>
            <person name="Pandey S.P."/>
            <person name="Timmermann B."/>
            <person name="Baldwin I.T."/>
        </authorList>
    </citation>
    <scope>NUCLEOTIDE SEQUENCE [LARGE SCALE GENOMIC DNA]</scope>
    <source>
        <strain evidence="2">UT</strain>
    </source>
</reference>
<name>A0A314L898_NICAT</name>
<dbReference type="STRING" id="49451.A0A314L898"/>
<dbReference type="Proteomes" id="UP000187609">
    <property type="component" value="Unassembled WGS sequence"/>
</dbReference>
<feature type="compositionally biased region" description="Acidic residues" evidence="1">
    <location>
        <begin position="220"/>
        <end position="230"/>
    </location>
</feature>
<comment type="caution">
    <text evidence="2">The sequence shown here is derived from an EMBL/GenBank/DDBJ whole genome shotgun (WGS) entry which is preliminary data.</text>
</comment>
<dbReference type="EMBL" id="MJEQ01000276">
    <property type="protein sequence ID" value="OIT37733.1"/>
    <property type="molecule type" value="Genomic_DNA"/>
</dbReference>
<sequence length="230" mass="25774">MRQIRSPKVDDCSSLAIYPGGALFDGFREGKSFSRPTSIRAGAFDLDRVFSSTNLAECLHEGIPGTVNRKLMNDWSGRIQNVIKAYEAYTGEVCGPNKDYEMHFLRRWKELILSHEEFQHGVELKENTNLATYCSQTGPTIEKWRPQRKAAVQMAAAAAAYARIHMDPIIRNNKSDYTDTDSVVLGHPLPDELLSPSVLGKGKKEDWGTRKKDRPINIDSLDDIEAESSG</sequence>
<feature type="compositionally biased region" description="Basic and acidic residues" evidence="1">
    <location>
        <begin position="202"/>
        <end position="216"/>
    </location>
</feature>
<evidence type="ECO:0000256" key="1">
    <source>
        <dbReference type="SAM" id="MobiDB-lite"/>
    </source>
</evidence>
<keyword evidence="3" id="KW-1185">Reference proteome</keyword>
<organism evidence="2 3">
    <name type="scientific">Nicotiana attenuata</name>
    <name type="common">Coyote tobacco</name>
    <dbReference type="NCBI Taxonomy" id="49451"/>
    <lineage>
        <taxon>Eukaryota</taxon>
        <taxon>Viridiplantae</taxon>
        <taxon>Streptophyta</taxon>
        <taxon>Embryophyta</taxon>
        <taxon>Tracheophyta</taxon>
        <taxon>Spermatophyta</taxon>
        <taxon>Magnoliopsida</taxon>
        <taxon>eudicotyledons</taxon>
        <taxon>Gunneridae</taxon>
        <taxon>Pentapetalae</taxon>
        <taxon>asterids</taxon>
        <taxon>lamiids</taxon>
        <taxon>Solanales</taxon>
        <taxon>Solanaceae</taxon>
        <taxon>Nicotianoideae</taxon>
        <taxon>Nicotianeae</taxon>
        <taxon>Nicotiana</taxon>
    </lineage>
</organism>